<dbReference type="Proteomes" id="UP000762676">
    <property type="component" value="Unassembled WGS sequence"/>
</dbReference>
<accession>A0AAV4F6I6</accession>
<proteinExistence type="predicted"/>
<evidence type="ECO:0000313" key="1">
    <source>
        <dbReference type="EMBL" id="GFR68978.1"/>
    </source>
</evidence>
<evidence type="ECO:0000313" key="2">
    <source>
        <dbReference type="Proteomes" id="UP000762676"/>
    </source>
</evidence>
<organism evidence="1 2">
    <name type="scientific">Elysia marginata</name>
    <dbReference type="NCBI Taxonomy" id="1093978"/>
    <lineage>
        <taxon>Eukaryota</taxon>
        <taxon>Metazoa</taxon>
        <taxon>Spiralia</taxon>
        <taxon>Lophotrochozoa</taxon>
        <taxon>Mollusca</taxon>
        <taxon>Gastropoda</taxon>
        <taxon>Heterobranchia</taxon>
        <taxon>Euthyneura</taxon>
        <taxon>Panpulmonata</taxon>
        <taxon>Sacoglossa</taxon>
        <taxon>Placobranchoidea</taxon>
        <taxon>Plakobranchidae</taxon>
        <taxon>Elysia</taxon>
    </lineage>
</organism>
<protein>
    <submittedName>
        <fullName evidence="1">Uncharacterized protein</fullName>
    </submittedName>
</protein>
<reference evidence="1 2" key="1">
    <citation type="journal article" date="2021" name="Elife">
        <title>Chloroplast acquisition without the gene transfer in kleptoplastic sea slugs, Plakobranchus ocellatus.</title>
        <authorList>
            <person name="Maeda T."/>
            <person name="Takahashi S."/>
            <person name="Yoshida T."/>
            <person name="Shimamura S."/>
            <person name="Takaki Y."/>
            <person name="Nagai Y."/>
            <person name="Toyoda A."/>
            <person name="Suzuki Y."/>
            <person name="Arimoto A."/>
            <person name="Ishii H."/>
            <person name="Satoh N."/>
            <person name="Nishiyama T."/>
            <person name="Hasebe M."/>
            <person name="Maruyama T."/>
            <person name="Minagawa J."/>
            <person name="Obokata J."/>
            <person name="Shigenobu S."/>
        </authorList>
    </citation>
    <scope>NUCLEOTIDE SEQUENCE [LARGE SCALE GENOMIC DNA]</scope>
</reference>
<comment type="caution">
    <text evidence="1">The sequence shown here is derived from an EMBL/GenBank/DDBJ whole genome shotgun (WGS) entry which is preliminary data.</text>
</comment>
<name>A0AAV4F6I6_9GAST</name>
<dbReference type="EMBL" id="BMAT01000589">
    <property type="protein sequence ID" value="GFR68978.1"/>
    <property type="molecule type" value="Genomic_DNA"/>
</dbReference>
<keyword evidence="2" id="KW-1185">Reference proteome</keyword>
<sequence>MLSQTAEDSGKPDGRRDSIADRAVSVALTVTSLGLQRYYRVGQLRECRNLVSKPKNLHSTKLSLPCLRLSRGLFYSPGNRELLVVVACPKKGEGVREEGEVFHAALNNKM</sequence>
<gene>
    <name evidence="1" type="ORF">ElyMa_000291200</name>
</gene>
<dbReference type="AlphaFoldDB" id="A0AAV4F6I6"/>